<evidence type="ECO:0000313" key="2">
    <source>
        <dbReference type="WBParaSite" id="ACRNAN_scaffold1687.g29946.t1"/>
    </source>
</evidence>
<proteinExistence type="predicted"/>
<name>A0A914D0Y8_9BILA</name>
<evidence type="ECO:0000313" key="1">
    <source>
        <dbReference type="Proteomes" id="UP000887540"/>
    </source>
</evidence>
<organism evidence="1 2">
    <name type="scientific">Acrobeloides nanus</name>
    <dbReference type="NCBI Taxonomy" id="290746"/>
    <lineage>
        <taxon>Eukaryota</taxon>
        <taxon>Metazoa</taxon>
        <taxon>Ecdysozoa</taxon>
        <taxon>Nematoda</taxon>
        <taxon>Chromadorea</taxon>
        <taxon>Rhabditida</taxon>
        <taxon>Tylenchina</taxon>
        <taxon>Cephalobomorpha</taxon>
        <taxon>Cephaloboidea</taxon>
        <taxon>Cephalobidae</taxon>
        <taxon>Acrobeloides</taxon>
    </lineage>
</organism>
<protein>
    <submittedName>
        <fullName evidence="2">Uncharacterized protein</fullName>
    </submittedName>
</protein>
<dbReference type="Proteomes" id="UP000887540">
    <property type="component" value="Unplaced"/>
</dbReference>
<dbReference type="AlphaFoldDB" id="A0A914D0Y8"/>
<accession>A0A914D0Y8</accession>
<keyword evidence="1" id="KW-1185">Reference proteome</keyword>
<dbReference type="Gene3D" id="1.20.120.330">
    <property type="entry name" value="Nucleotidyltransferases domain 2"/>
    <property type="match status" value="1"/>
</dbReference>
<sequence>MLCSARSVPLRLLYQVIVKQNLLVTITVTPVSSFGSSTGTANEYEFTVTNLKEKAEKYLKQTVPDTAQSSEKTSMAAKRALKDYVEKLQAIHQVEIVPSNIESPWTSGTLERLVRLIKKKMVDKKKLEFTAGWSSAFE</sequence>
<reference evidence="2" key="1">
    <citation type="submission" date="2022-11" db="UniProtKB">
        <authorList>
            <consortium name="WormBaseParasite"/>
        </authorList>
    </citation>
    <scope>IDENTIFICATION</scope>
</reference>
<dbReference type="WBParaSite" id="ACRNAN_scaffold1687.g29946.t1">
    <property type="protein sequence ID" value="ACRNAN_scaffold1687.g29946.t1"/>
    <property type="gene ID" value="ACRNAN_scaffold1687.g29946"/>
</dbReference>